<proteinExistence type="predicted"/>
<dbReference type="CDD" id="cd03316">
    <property type="entry name" value="MR_like"/>
    <property type="match status" value="1"/>
</dbReference>
<dbReference type="InterPro" id="IPR013341">
    <property type="entry name" value="Mandelate_racemase_N_dom"/>
</dbReference>
<gene>
    <name evidence="3" type="primary">dgoD_1</name>
    <name evidence="3" type="ORF">DF168_00084</name>
</gene>
<keyword evidence="1 3" id="KW-0456">Lyase</keyword>
<dbReference type="Gene3D" id="3.20.20.120">
    <property type="entry name" value="Enolase-like C-terminal domain"/>
    <property type="match status" value="1"/>
</dbReference>
<dbReference type="Pfam" id="PF02746">
    <property type="entry name" value="MR_MLE_N"/>
    <property type="match status" value="1"/>
</dbReference>
<dbReference type="InterPro" id="IPR036849">
    <property type="entry name" value="Enolase-like_C_sf"/>
</dbReference>
<dbReference type="InterPro" id="IPR034593">
    <property type="entry name" value="DgoD-like"/>
</dbReference>
<dbReference type="AlphaFoldDB" id="A0A2Z4AND5"/>
<dbReference type="GO" id="GO:0008869">
    <property type="term" value="F:galactonate dehydratase activity"/>
    <property type="evidence" value="ECO:0007669"/>
    <property type="project" value="UniProtKB-EC"/>
</dbReference>
<dbReference type="PANTHER" id="PTHR48080">
    <property type="entry name" value="D-GALACTONATE DEHYDRATASE-RELATED"/>
    <property type="match status" value="1"/>
</dbReference>
<feature type="domain" description="Mandelate racemase/muconate lactonizing enzyme C-terminal" evidence="2">
    <location>
        <begin position="123"/>
        <end position="229"/>
    </location>
</feature>
<dbReference type="EC" id="4.2.1.6" evidence="3"/>
<dbReference type="InterPro" id="IPR029017">
    <property type="entry name" value="Enolase-like_N"/>
</dbReference>
<accession>A0A2Z4AND5</accession>
<dbReference type="SUPFAM" id="SSF54826">
    <property type="entry name" value="Enolase N-terminal domain-like"/>
    <property type="match status" value="1"/>
</dbReference>
<sequence length="375" mass="41509">MNIEKIEPIFMGNGYVVRIHTDSGLHGLGKTACWGYPEAVERIVDKFKDYLIGQDPLRIEHHWQYLYRMSPFRGTAISGAVSAIDMALWDIKGKHFNVPIWELLGGNCRDKLRLHLMNGSSTPEGMLKVAREAVEEGFTALKFDPLVGDYQNMAVDRLVKTARDLTAAAREGGGPDLDLIIEIHRKLTPLTAVTVAEALNEFNLYFLEDPIQIDSITAQSDIARRINVPVGNGERLCTIWEFSELLTRGGPQYVRPDVALAGGLTHCKKIAAIAEAYHCAVVTHNFLGPLISAASYHLDTCIPNFVTQEYTKADESEDQAVFKSSWKRVGGYMPISSTPGLGVELDDRLVEQTPYIPMNAAKTLLRSDGSVAYSV</sequence>
<dbReference type="Proteomes" id="UP000247465">
    <property type="component" value="Chromosome"/>
</dbReference>
<dbReference type="InterPro" id="IPR018110">
    <property type="entry name" value="Mandel_Rmase/mucon_lact_enz_CS"/>
</dbReference>
<dbReference type="SFLD" id="SFLDG00179">
    <property type="entry name" value="mandelate_racemase"/>
    <property type="match status" value="1"/>
</dbReference>
<dbReference type="EMBL" id="CP029803">
    <property type="protein sequence ID" value="AWT58912.1"/>
    <property type="molecule type" value="Genomic_DNA"/>
</dbReference>
<organism evidence="3 4">
    <name type="scientific">Candidatus Moanibacter tarae</name>
    <dbReference type="NCBI Taxonomy" id="2200854"/>
    <lineage>
        <taxon>Bacteria</taxon>
        <taxon>Pseudomonadati</taxon>
        <taxon>Verrucomicrobiota</taxon>
        <taxon>Opitutia</taxon>
        <taxon>Puniceicoccales</taxon>
        <taxon>Puniceicoccales incertae sedis</taxon>
        <taxon>Candidatus Moanibacter</taxon>
    </lineage>
</organism>
<protein>
    <submittedName>
        <fullName evidence="3">D-galactonate dehydratase</fullName>
        <ecNumber evidence="3">4.2.1.6</ecNumber>
    </submittedName>
</protein>
<dbReference type="Gene3D" id="3.30.390.10">
    <property type="entry name" value="Enolase-like, N-terminal domain"/>
    <property type="match status" value="1"/>
</dbReference>
<evidence type="ECO:0000313" key="3">
    <source>
        <dbReference type="EMBL" id="AWT58912.1"/>
    </source>
</evidence>
<dbReference type="InterPro" id="IPR013342">
    <property type="entry name" value="Mandelate_racemase_C"/>
</dbReference>
<evidence type="ECO:0000313" key="4">
    <source>
        <dbReference type="Proteomes" id="UP000247465"/>
    </source>
</evidence>
<dbReference type="Pfam" id="PF13378">
    <property type="entry name" value="MR_MLE_C"/>
    <property type="match status" value="1"/>
</dbReference>
<dbReference type="SFLD" id="SFLDS00001">
    <property type="entry name" value="Enolase"/>
    <property type="match status" value="1"/>
</dbReference>
<dbReference type="PANTHER" id="PTHR48080:SF2">
    <property type="entry name" value="D-GALACTONATE DEHYDRATASE"/>
    <property type="match status" value="1"/>
</dbReference>
<dbReference type="InterPro" id="IPR029065">
    <property type="entry name" value="Enolase_C-like"/>
</dbReference>
<evidence type="ECO:0000259" key="2">
    <source>
        <dbReference type="SMART" id="SM00922"/>
    </source>
</evidence>
<dbReference type="KEGG" id="mtar:DF168_00084"/>
<dbReference type="GO" id="GO:0009063">
    <property type="term" value="P:amino acid catabolic process"/>
    <property type="evidence" value="ECO:0007669"/>
    <property type="project" value="InterPro"/>
</dbReference>
<dbReference type="SMART" id="SM00922">
    <property type="entry name" value="MR_MLE"/>
    <property type="match status" value="1"/>
</dbReference>
<reference evidence="3 4" key="1">
    <citation type="submission" date="2018-06" db="EMBL/GenBank/DDBJ databases">
        <title>Draft Genome Sequence of a Novel Marine Bacterium Related to the Verrucomicrobia.</title>
        <authorList>
            <person name="Vosseberg J."/>
            <person name="Martijn J."/>
            <person name="Ettema T.J.G."/>
        </authorList>
    </citation>
    <scope>NUCLEOTIDE SEQUENCE [LARGE SCALE GENOMIC DNA]</scope>
    <source>
        <strain evidence="3">TARA_B100001123</strain>
    </source>
</reference>
<name>A0A2Z4AND5_9BACT</name>
<evidence type="ECO:0000256" key="1">
    <source>
        <dbReference type="ARBA" id="ARBA00023239"/>
    </source>
</evidence>
<dbReference type="PROSITE" id="PS00908">
    <property type="entry name" value="MR_MLE_1"/>
    <property type="match status" value="1"/>
</dbReference>
<dbReference type="SUPFAM" id="SSF51604">
    <property type="entry name" value="Enolase C-terminal domain-like"/>
    <property type="match status" value="1"/>
</dbReference>